<dbReference type="InterPro" id="IPR050469">
    <property type="entry name" value="Diguanylate_Cyclase"/>
</dbReference>
<dbReference type="InterPro" id="IPR000160">
    <property type="entry name" value="GGDEF_dom"/>
</dbReference>
<evidence type="ECO:0000256" key="1">
    <source>
        <dbReference type="ARBA" id="ARBA00012528"/>
    </source>
</evidence>
<dbReference type="PROSITE" id="PS50887">
    <property type="entry name" value="GGDEF"/>
    <property type="match status" value="1"/>
</dbReference>
<evidence type="ECO:0000256" key="3">
    <source>
        <dbReference type="SAM" id="Phobius"/>
    </source>
</evidence>
<dbReference type="InterPro" id="IPR029787">
    <property type="entry name" value="Nucleotide_cyclase"/>
</dbReference>
<proteinExistence type="predicted"/>
<evidence type="ECO:0000259" key="4">
    <source>
        <dbReference type="PROSITE" id="PS50887"/>
    </source>
</evidence>
<evidence type="ECO:0000256" key="2">
    <source>
        <dbReference type="ARBA" id="ARBA00034247"/>
    </source>
</evidence>
<dbReference type="PANTHER" id="PTHR45138">
    <property type="entry name" value="REGULATORY COMPONENTS OF SENSORY TRANSDUCTION SYSTEM"/>
    <property type="match status" value="1"/>
</dbReference>
<comment type="catalytic activity">
    <reaction evidence="2">
        <text>2 GTP = 3',3'-c-di-GMP + 2 diphosphate</text>
        <dbReference type="Rhea" id="RHEA:24898"/>
        <dbReference type="ChEBI" id="CHEBI:33019"/>
        <dbReference type="ChEBI" id="CHEBI:37565"/>
        <dbReference type="ChEBI" id="CHEBI:58805"/>
        <dbReference type="EC" id="2.7.7.65"/>
    </reaction>
</comment>
<dbReference type="GO" id="GO:1902201">
    <property type="term" value="P:negative regulation of bacterial-type flagellum-dependent cell motility"/>
    <property type="evidence" value="ECO:0007669"/>
    <property type="project" value="TreeGrafter"/>
</dbReference>
<dbReference type="GO" id="GO:0005886">
    <property type="term" value="C:plasma membrane"/>
    <property type="evidence" value="ECO:0007669"/>
    <property type="project" value="TreeGrafter"/>
</dbReference>
<dbReference type="OrthoDB" id="9812260at2"/>
<dbReference type="EC" id="2.7.7.65" evidence="1"/>
<dbReference type="SMART" id="SM00267">
    <property type="entry name" value="GGDEF"/>
    <property type="match status" value="1"/>
</dbReference>
<keyword evidence="3" id="KW-0812">Transmembrane</keyword>
<comment type="caution">
    <text evidence="5">The sequence shown here is derived from an EMBL/GenBank/DDBJ whole genome shotgun (WGS) entry which is preliminary data.</text>
</comment>
<dbReference type="GO" id="GO:0052621">
    <property type="term" value="F:diguanylate cyclase activity"/>
    <property type="evidence" value="ECO:0007669"/>
    <property type="project" value="UniProtKB-EC"/>
</dbReference>
<name>A0A6I4U4T6_9SPHN</name>
<sequence length="279" mass="30605">MRIYNATRFLFPRSYRLRVFAICFGSVHIPLITFLVIQGLRGQWDWSMITALLIATVVGTGVAIVGLAGLLAPIQLAMDRLAQLQRGESVEDCPEAGQDLAGDLLRATTEASQSTIRRIDRLKGAAATDALTGLANRRGLLEKLGEKMQNGSRGSIALLDGDRFKQVNDRLGHSEGDRLLKRIASRILDNVRESDIAGRWGGDEFVIYFDGLDRDGAIAAITRIKGAVLRRSPILLDGEPVAFSHGCASLETPGRKAFDRALEEADKELYRDKARRMSA</sequence>
<dbReference type="Pfam" id="PF00990">
    <property type="entry name" value="GGDEF"/>
    <property type="match status" value="1"/>
</dbReference>
<feature type="domain" description="GGDEF" evidence="4">
    <location>
        <begin position="152"/>
        <end position="279"/>
    </location>
</feature>
<dbReference type="Proteomes" id="UP000429229">
    <property type="component" value="Unassembled WGS sequence"/>
</dbReference>
<dbReference type="GO" id="GO:0043709">
    <property type="term" value="P:cell adhesion involved in single-species biofilm formation"/>
    <property type="evidence" value="ECO:0007669"/>
    <property type="project" value="TreeGrafter"/>
</dbReference>
<dbReference type="InterPro" id="IPR043128">
    <property type="entry name" value="Rev_trsase/Diguanyl_cyclase"/>
</dbReference>
<dbReference type="SUPFAM" id="SSF55073">
    <property type="entry name" value="Nucleotide cyclase"/>
    <property type="match status" value="1"/>
</dbReference>
<dbReference type="PANTHER" id="PTHR45138:SF9">
    <property type="entry name" value="DIGUANYLATE CYCLASE DGCM-RELATED"/>
    <property type="match status" value="1"/>
</dbReference>
<dbReference type="CDD" id="cd01949">
    <property type="entry name" value="GGDEF"/>
    <property type="match status" value="1"/>
</dbReference>
<dbReference type="AlphaFoldDB" id="A0A6I4U4T6"/>
<organism evidence="5 6">
    <name type="scientific">Alteriqipengyuania halimionae</name>
    <dbReference type="NCBI Taxonomy" id="1926630"/>
    <lineage>
        <taxon>Bacteria</taxon>
        <taxon>Pseudomonadati</taxon>
        <taxon>Pseudomonadota</taxon>
        <taxon>Alphaproteobacteria</taxon>
        <taxon>Sphingomonadales</taxon>
        <taxon>Erythrobacteraceae</taxon>
        <taxon>Alteriqipengyuania</taxon>
    </lineage>
</organism>
<dbReference type="Gene3D" id="3.30.70.270">
    <property type="match status" value="1"/>
</dbReference>
<protein>
    <recommendedName>
        <fullName evidence="1">diguanylate cyclase</fullName>
        <ecNumber evidence="1">2.7.7.65</ecNumber>
    </recommendedName>
</protein>
<keyword evidence="3" id="KW-0472">Membrane</keyword>
<accession>A0A6I4U4T6</accession>
<dbReference type="EMBL" id="WTYR01000001">
    <property type="protein sequence ID" value="MXP11129.1"/>
    <property type="molecule type" value="Genomic_DNA"/>
</dbReference>
<keyword evidence="6" id="KW-1185">Reference proteome</keyword>
<keyword evidence="3" id="KW-1133">Transmembrane helix</keyword>
<feature type="transmembrane region" description="Helical" evidence="3">
    <location>
        <begin position="46"/>
        <end position="71"/>
    </location>
</feature>
<evidence type="ECO:0000313" key="6">
    <source>
        <dbReference type="Proteomes" id="UP000429229"/>
    </source>
</evidence>
<reference evidence="5 6" key="1">
    <citation type="submission" date="2019-12" db="EMBL/GenBank/DDBJ databases">
        <title>Genomic-based taxomic classification of the family Erythrobacteraceae.</title>
        <authorList>
            <person name="Xu L."/>
        </authorList>
    </citation>
    <scope>NUCLEOTIDE SEQUENCE [LARGE SCALE GENOMIC DNA]</scope>
    <source>
        <strain evidence="5 6">LMG 29519</strain>
    </source>
</reference>
<evidence type="ECO:0000313" key="5">
    <source>
        <dbReference type="EMBL" id="MXP11129.1"/>
    </source>
</evidence>
<feature type="transmembrane region" description="Helical" evidence="3">
    <location>
        <begin position="20"/>
        <end position="40"/>
    </location>
</feature>
<dbReference type="RefSeq" id="WP_160617692.1">
    <property type="nucleotide sequence ID" value="NZ_WTYR01000001.1"/>
</dbReference>
<gene>
    <name evidence="5" type="ORF">GRI68_13150</name>
</gene>
<dbReference type="NCBIfam" id="TIGR00254">
    <property type="entry name" value="GGDEF"/>
    <property type="match status" value="1"/>
</dbReference>